<proteinExistence type="predicted"/>
<feature type="signal peptide" evidence="1">
    <location>
        <begin position="1"/>
        <end position="25"/>
    </location>
</feature>
<dbReference type="Pfam" id="PF01547">
    <property type="entry name" value="SBP_bac_1"/>
    <property type="match status" value="1"/>
</dbReference>
<feature type="chain" id="PRO_5043582617" evidence="1">
    <location>
        <begin position="26"/>
        <end position="425"/>
    </location>
</feature>
<dbReference type="PROSITE" id="PS51257">
    <property type="entry name" value="PROKAR_LIPOPROTEIN"/>
    <property type="match status" value="1"/>
</dbReference>
<dbReference type="InterPro" id="IPR006059">
    <property type="entry name" value="SBP"/>
</dbReference>
<name>A0AAU7G7K0_9MICO</name>
<dbReference type="AlphaFoldDB" id="A0AAU7G7K0"/>
<gene>
    <name evidence="2" type="ORF">AAME72_10815</name>
</gene>
<organism evidence="2">
    <name type="scientific">Leifsonia sp. NPDC080035</name>
    <dbReference type="NCBI Taxonomy" id="3143936"/>
    <lineage>
        <taxon>Bacteria</taxon>
        <taxon>Bacillati</taxon>
        <taxon>Actinomycetota</taxon>
        <taxon>Actinomycetes</taxon>
        <taxon>Micrococcales</taxon>
        <taxon>Microbacteriaceae</taxon>
        <taxon>Leifsonia</taxon>
    </lineage>
</organism>
<dbReference type="PANTHER" id="PTHR43649">
    <property type="entry name" value="ARABINOSE-BINDING PROTEIN-RELATED"/>
    <property type="match status" value="1"/>
</dbReference>
<dbReference type="SUPFAM" id="SSF53850">
    <property type="entry name" value="Periplasmic binding protein-like II"/>
    <property type="match status" value="1"/>
</dbReference>
<dbReference type="EMBL" id="CP157390">
    <property type="protein sequence ID" value="XBM46587.1"/>
    <property type="molecule type" value="Genomic_DNA"/>
</dbReference>
<dbReference type="Gene3D" id="3.40.190.10">
    <property type="entry name" value="Periplasmic binding protein-like II"/>
    <property type="match status" value="1"/>
</dbReference>
<keyword evidence="1" id="KW-0732">Signal</keyword>
<dbReference type="RefSeq" id="WP_348786572.1">
    <property type="nucleotide sequence ID" value="NZ_CP157390.1"/>
</dbReference>
<sequence length="425" mass="44710">MKRSLIAAGATVAALALGLAGCAGTGSPSSGSSGGKTTLRVAVWNLQQTPEFGALFGAFEKANPSIKIQPVDILAANYEDKITTMLAGGDTTDIITVKNLTDYAGYAQKKQLLDVADVVKGLPTTDIPATDDYKTDGAYYAVPYRQDFSVLYYNKKMFADAGVAAPENLTWDDFAADAKKLTKGSGADKVYGAYIHTWNSLVQGYAAAQQGKSYDKPDYSWMTDQYDLTLGMQKAGTIMDWATANSQQVQYKDMFEKGKAAMVPMGTWLIAPLLADAKAGTTDVDWGIAPVPQIESGSKIATMGGPTGFGVNKNSKNADAAKKFLAFAAGPDGAKAVAGVGIVPAYHSDEITKQYFGLDGMPSDALSKKAFTPDTILPDGPTGPNAAAIGTVLNQEHQLIMTGSTSVADATAEMASRVKSDVLHQ</sequence>
<dbReference type="InterPro" id="IPR050490">
    <property type="entry name" value="Bact_solute-bd_prot1"/>
</dbReference>
<evidence type="ECO:0000313" key="2">
    <source>
        <dbReference type="EMBL" id="XBM46587.1"/>
    </source>
</evidence>
<protein>
    <submittedName>
        <fullName evidence="2">Extracellular solute-binding protein</fullName>
    </submittedName>
</protein>
<accession>A0AAU7G7K0</accession>
<reference evidence="2" key="1">
    <citation type="submission" date="2024-05" db="EMBL/GenBank/DDBJ databases">
        <title>The Natural Products Discovery Center: Release of the First 8490 Sequenced Strains for Exploring Actinobacteria Biosynthetic Diversity.</title>
        <authorList>
            <person name="Kalkreuter E."/>
            <person name="Kautsar S.A."/>
            <person name="Yang D."/>
            <person name="Bader C.D."/>
            <person name="Teijaro C.N."/>
            <person name="Fluegel L."/>
            <person name="Davis C.M."/>
            <person name="Simpson J.R."/>
            <person name="Lauterbach L."/>
            <person name="Steele A.D."/>
            <person name="Gui C."/>
            <person name="Meng S."/>
            <person name="Li G."/>
            <person name="Viehrig K."/>
            <person name="Ye F."/>
            <person name="Su P."/>
            <person name="Kiefer A.F."/>
            <person name="Nichols A."/>
            <person name="Cepeda A.J."/>
            <person name="Yan W."/>
            <person name="Fan B."/>
            <person name="Jiang Y."/>
            <person name="Adhikari A."/>
            <person name="Zheng C.-J."/>
            <person name="Schuster L."/>
            <person name="Cowan T.M."/>
            <person name="Smanski M.J."/>
            <person name="Chevrette M.G."/>
            <person name="de Carvalho L.P.S."/>
            <person name="Shen B."/>
        </authorList>
    </citation>
    <scope>NUCLEOTIDE SEQUENCE</scope>
    <source>
        <strain evidence="2">NPDC080035</strain>
    </source>
</reference>
<evidence type="ECO:0000256" key="1">
    <source>
        <dbReference type="SAM" id="SignalP"/>
    </source>
</evidence>
<dbReference type="PANTHER" id="PTHR43649:SF12">
    <property type="entry name" value="DIACETYLCHITOBIOSE BINDING PROTEIN DASA"/>
    <property type="match status" value="1"/>
</dbReference>